<dbReference type="EMBL" id="JARAKH010000007">
    <property type="protein sequence ID" value="KAK8402857.1"/>
    <property type="molecule type" value="Genomic_DNA"/>
</dbReference>
<protein>
    <submittedName>
        <fullName evidence="4">Uncharacterized protein</fullName>
    </submittedName>
</protein>
<feature type="region of interest" description="Disordered" evidence="1">
    <location>
        <begin position="170"/>
        <end position="202"/>
    </location>
</feature>
<evidence type="ECO:0000256" key="2">
    <source>
        <dbReference type="SAM" id="Phobius"/>
    </source>
</evidence>
<feature type="transmembrane region" description="Helical" evidence="2">
    <location>
        <begin position="959"/>
        <end position="982"/>
    </location>
</feature>
<feature type="compositionally biased region" description="Low complexity" evidence="1">
    <location>
        <begin position="587"/>
        <end position="606"/>
    </location>
</feature>
<feature type="region of interest" description="Disordered" evidence="1">
    <location>
        <begin position="514"/>
        <end position="537"/>
    </location>
</feature>
<evidence type="ECO:0000256" key="3">
    <source>
        <dbReference type="SAM" id="SignalP"/>
    </source>
</evidence>
<accession>A0AAW0UX30</accession>
<evidence type="ECO:0000256" key="1">
    <source>
        <dbReference type="SAM" id="MobiDB-lite"/>
    </source>
</evidence>
<feature type="compositionally biased region" description="Polar residues" evidence="1">
    <location>
        <begin position="659"/>
        <end position="684"/>
    </location>
</feature>
<feature type="signal peptide" evidence="3">
    <location>
        <begin position="1"/>
        <end position="22"/>
    </location>
</feature>
<feature type="compositionally biased region" description="Polar residues" evidence="1">
    <location>
        <begin position="514"/>
        <end position="523"/>
    </location>
</feature>
<feature type="compositionally biased region" description="Low complexity" evidence="1">
    <location>
        <begin position="749"/>
        <end position="764"/>
    </location>
</feature>
<dbReference type="Proteomes" id="UP001487740">
    <property type="component" value="Unassembled WGS sequence"/>
</dbReference>
<feature type="compositionally biased region" description="Polar residues" evidence="1">
    <location>
        <begin position="435"/>
        <end position="447"/>
    </location>
</feature>
<comment type="caution">
    <text evidence="4">The sequence shown here is derived from an EMBL/GenBank/DDBJ whole genome shotgun (WGS) entry which is preliminary data.</text>
</comment>
<feature type="region of interest" description="Disordered" evidence="1">
    <location>
        <begin position="659"/>
        <end position="694"/>
    </location>
</feature>
<feature type="region of interest" description="Disordered" evidence="1">
    <location>
        <begin position="390"/>
        <end position="447"/>
    </location>
</feature>
<organism evidence="4 5">
    <name type="scientific">Scylla paramamosain</name>
    <name type="common">Mud crab</name>
    <dbReference type="NCBI Taxonomy" id="85552"/>
    <lineage>
        <taxon>Eukaryota</taxon>
        <taxon>Metazoa</taxon>
        <taxon>Ecdysozoa</taxon>
        <taxon>Arthropoda</taxon>
        <taxon>Crustacea</taxon>
        <taxon>Multicrustacea</taxon>
        <taxon>Malacostraca</taxon>
        <taxon>Eumalacostraca</taxon>
        <taxon>Eucarida</taxon>
        <taxon>Decapoda</taxon>
        <taxon>Pleocyemata</taxon>
        <taxon>Brachyura</taxon>
        <taxon>Eubrachyura</taxon>
        <taxon>Portunoidea</taxon>
        <taxon>Portunidae</taxon>
        <taxon>Portuninae</taxon>
        <taxon>Scylla</taxon>
    </lineage>
</organism>
<feature type="region of interest" description="Disordered" evidence="1">
    <location>
        <begin position="576"/>
        <end position="606"/>
    </location>
</feature>
<evidence type="ECO:0000313" key="5">
    <source>
        <dbReference type="Proteomes" id="UP001487740"/>
    </source>
</evidence>
<sequence>MVRVRCLAVALQVLCAVYGAHGITTNENEAPRSATHSLSRNLERQSKHISGPEVITEGFPQSLPWDVTPNGTAEVVDITLPSSHRKGDLATTTEYHIEAESSHEDQIRKVQDYDHGHSVPPATSLAVTIQAATLLPTSTITPINSRQTTIILTTTEPTTIELTITETTTMTPTTPETTTSEVTTTSLQTETTTNRTTTEPTTSKMKTTVLTAIETTTASPTAITTSTPTLAKMRAASAPSPTTTSASYGSGFDGEQIIHRQQLPRRCPVTPTENAIKKRKKKSVLHLTDVEDITEHNNKVFSTSPASNDKLSEGRYVKDAALSPEGAENPITEEDEKEEELVKATIQQLKALIQGKHRNETTRKHKENDAHLSNHLRFMTFTNLDKIRKMGKKKKTTEPPTASTTTLATTMPQIIQGVRPTPDMDSRENMKSSNEESFPENASRSDNDTYFSTLKFLKEVKMEATRLPEVHELPTTPELKQEINLNQSSEKPSDGDLYLETRKYLEGMREMTRNFSSDSTTSAPKLPKVHELPTTPELKREINLNQSSEKPSDRDLYLETRKYLEGVRERTRNHLLGINNNPAPENTITTTPSTTTTTASTRASTGATYPTIDTSLAAYPMMHAMYPLPTSISQDPLQFTPNVSNITTNTTVFNTPPSLAASSSTNITSPSLARSSTNITTSPSPLLATTKSTNSTTSTTEMFAAYSVHAVYPLLLTLDTSDTTANTTPNTPPALAAASSINTTISKVSSVSGSNNKATTSLPSSSPPPLEIITTVSLTSASLVSEGTSPASSSPPQPKVITTVSLTSASEKPSLAMNTTASGINTTTPPSPSPYPSPSLPPPAPDTWPVISTTWSTQTRMTNDTAPVHTYTSNITTTTDNIAAITNSSVKHTSTLSTNTTTNFTTSRSKTTTAVPVSTISITTPSLTAAAVNPTVITAHASLKEATSIIHKDMSTSTVLLLGISLIGVVVLIVGGIVLYVTHRKRRALQGRALTPGRYTPRNWHQNV</sequence>
<name>A0AAW0UX30_SCYPA</name>
<reference evidence="4 5" key="1">
    <citation type="submission" date="2023-03" db="EMBL/GenBank/DDBJ databases">
        <title>High-quality genome of Scylla paramamosain provides insights in environmental adaptation.</title>
        <authorList>
            <person name="Zhang L."/>
        </authorList>
    </citation>
    <scope>NUCLEOTIDE SEQUENCE [LARGE SCALE GENOMIC DNA]</scope>
    <source>
        <strain evidence="4">LZ_2023a</strain>
        <tissue evidence="4">Muscle</tissue>
    </source>
</reference>
<keyword evidence="5" id="KW-1185">Reference proteome</keyword>
<feature type="compositionally biased region" description="Polar residues" evidence="1">
    <location>
        <begin position="811"/>
        <end position="825"/>
    </location>
</feature>
<feature type="chain" id="PRO_5043519551" evidence="3">
    <location>
        <begin position="23"/>
        <end position="1008"/>
    </location>
</feature>
<keyword evidence="3" id="KW-0732">Signal</keyword>
<feature type="region of interest" description="Disordered" evidence="1">
    <location>
        <begin position="26"/>
        <end position="47"/>
    </location>
</feature>
<feature type="compositionally biased region" description="Basic and acidic residues" evidence="1">
    <location>
        <begin position="422"/>
        <end position="434"/>
    </location>
</feature>
<proteinExistence type="predicted"/>
<gene>
    <name evidence="4" type="ORF">O3P69_000860</name>
</gene>
<feature type="compositionally biased region" description="Polar residues" evidence="1">
    <location>
        <begin position="26"/>
        <end position="40"/>
    </location>
</feature>
<feature type="compositionally biased region" description="Pro residues" evidence="1">
    <location>
        <begin position="829"/>
        <end position="845"/>
    </location>
</feature>
<feature type="region of interest" description="Disordered" evidence="1">
    <location>
        <begin position="749"/>
        <end position="770"/>
    </location>
</feature>
<feature type="region of interest" description="Disordered" evidence="1">
    <location>
        <begin position="811"/>
        <end position="845"/>
    </location>
</feature>
<feature type="compositionally biased region" description="Low complexity" evidence="1">
    <location>
        <begin position="398"/>
        <end position="410"/>
    </location>
</feature>
<keyword evidence="2" id="KW-1133">Transmembrane helix</keyword>
<keyword evidence="2" id="KW-0472">Membrane</keyword>
<keyword evidence="2" id="KW-0812">Transmembrane</keyword>
<dbReference type="AlphaFoldDB" id="A0AAW0UX30"/>
<evidence type="ECO:0000313" key="4">
    <source>
        <dbReference type="EMBL" id="KAK8402857.1"/>
    </source>
</evidence>